<proteinExistence type="predicted"/>
<dbReference type="AlphaFoldDB" id="A0A2P8AFN4"/>
<comment type="caution">
    <text evidence="1">The sequence shown here is derived from an EMBL/GenBank/DDBJ whole genome shotgun (WGS) entry which is preliminary data.</text>
</comment>
<evidence type="ECO:0000313" key="1">
    <source>
        <dbReference type="EMBL" id="PSK59272.1"/>
    </source>
</evidence>
<accession>A0A2P8AFN4</accession>
<evidence type="ECO:0000313" key="2">
    <source>
        <dbReference type="Proteomes" id="UP000243723"/>
    </source>
</evidence>
<sequence>MAGRLLFAATVWEIKASDAGFGVVELLIETLKRVARMDDFHWAGLKVLVETREGQVEESVQSELGLELFVHAMEAYYEDQRVHSPIERQNFVSEQTSCELMVTFLARTWGCWKTGDCNVALNCLVLISSDVYIQPTLRVMVGSGNRSAMFILIWWAVLLQKCSHEEWVIVGAPRRLVKELTARISWGEKWLALGWARKQVGLDDAIDSAGGPVESDADFDS</sequence>
<dbReference type="EMBL" id="NHZQ01000010">
    <property type="protein sequence ID" value="PSK59272.1"/>
    <property type="molecule type" value="Genomic_DNA"/>
</dbReference>
<name>A0A2P8AFN4_9PEZI</name>
<keyword evidence="2" id="KW-1185">Reference proteome</keyword>
<reference evidence="1 2" key="1">
    <citation type="submission" date="2017-05" db="EMBL/GenBank/DDBJ databases">
        <title>Draft genome sequence of Elsinoe australis.</title>
        <authorList>
            <person name="Cheng Q."/>
        </authorList>
    </citation>
    <scope>NUCLEOTIDE SEQUENCE [LARGE SCALE GENOMIC DNA]</scope>
    <source>
        <strain evidence="1 2">NL1</strain>
    </source>
</reference>
<protein>
    <submittedName>
        <fullName evidence="1">Uncharacterized protein</fullName>
    </submittedName>
</protein>
<dbReference type="Proteomes" id="UP000243723">
    <property type="component" value="Unassembled WGS sequence"/>
</dbReference>
<gene>
    <name evidence="1" type="ORF">B9Z65_3596</name>
</gene>
<organism evidence="1 2">
    <name type="scientific">Elsinoe australis</name>
    <dbReference type="NCBI Taxonomy" id="40998"/>
    <lineage>
        <taxon>Eukaryota</taxon>
        <taxon>Fungi</taxon>
        <taxon>Dikarya</taxon>
        <taxon>Ascomycota</taxon>
        <taxon>Pezizomycotina</taxon>
        <taxon>Dothideomycetes</taxon>
        <taxon>Dothideomycetidae</taxon>
        <taxon>Myriangiales</taxon>
        <taxon>Elsinoaceae</taxon>
        <taxon>Elsinoe</taxon>
    </lineage>
</organism>